<dbReference type="PROSITE" id="PS00707">
    <property type="entry name" value="GLYCOSYL_HYDROL_F31_2"/>
    <property type="match status" value="1"/>
</dbReference>
<keyword evidence="10" id="KW-1185">Reference proteome</keyword>
<evidence type="ECO:0000259" key="8">
    <source>
        <dbReference type="Pfam" id="PF21365"/>
    </source>
</evidence>
<feature type="domain" description="Glycosyl hydrolase family 31 C-terminal" evidence="8">
    <location>
        <begin position="588"/>
        <end position="674"/>
    </location>
</feature>
<dbReference type="InterPro" id="IPR030459">
    <property type="entry name" value="Glyco_hydro_31_CS"/>
</dbReference>
<dbReference type="Proteomes" id="UP000199444">
    <property type="component" value="Unassembled WGS sequence"/>
</dbReference>
<dbReference type="InterPro" id="IPR013780">
    <property type="entry name" value="Glyco_hydro_b"/>
</dbReference>
<feature type="domain" description="Glycoside hydrolase family 31 N-terminal" evidence="6">
    <location>
        <begin position="47"/>
        <end position="213"/>
    </location>
</feature>
<comment type="similarity">
    <text evidence="1 4">Belongs to the glycosyl hydrolase 31 family.</text>
</comment>
<dbReference type="SUPFAM" id="SSF74650">
    <property type="entry name" value="Galactose mutarotase-like"/>
    <property type="match status" value="1"/>
</dbReference>
<dbReference type="InterPro" id="IPR048395">
    <property type="entry name" value="Glyco_hydro_31_C"/>
</dbReference>
<dbReference type="InterPro" id="IPR033403">
    <property type="entry name" value="DUF5110"/>
</dbReference>
<accession>A0A1H0Z8B2</accession>
<dbReference type="Pfam" id="PF21365">
    <property type="entry name" value="Glyco_hydro_31_3rd"/>
    <property type="match status" value="1"/>
</dbReference>
<dbReference type="InterPro" id="IPR025887">
    <property type="entry name" value="Glyco_hydro_31_N_dom"/>
</dbReference>
<evidence type="ECO:0000259" key="5">
    <source>
        <dbReference type="Pfam" id="PF01055"/>
    </source>
</evidence>
<sequence length="781" mass="89719">MLEDTSFAIHPGNEQQSKAVLYRDVGSMKSYKRTDDGYFFQCENGQVAIQFFTNTIIRVVMNQSNEPELNRSYAVIADPENVDVKDSDSEEQVVLKTDNLNVTIQKSPFRITVLDHDGNAFLEEGERGMAYRENGEVTAFKKMSEDDHFYGFGEKTGHLDKRGEMYEMWNSDVYAPHNPETDPLYESIPYFMTLRYGRAHGVYFDNTFRTTFDMKSEDNVYSFKAEGGQLDYYVLAGPDPKLVLQQYTHLTGKMPLPPKWALGYHQSRYSYKSEAEVRELAKNFVEKDIPIDVIHLDIHYMNEYRVFTFDKEKFPEPEKLIADLREMGIRVVPIVDPGVKKDAEYTIYQEGITQNQFCKYIEGDVYFGEVWPGESAFPDLTEESVRKWWADKHEFYTSIGIEGIWNDMNEPAVFNETKTMDVDVMHRNDGKPATHRELHNVYGLLMSKATYEGMRKQLNGKRPFLLTRAGFAGVQRYASVWTGDNRSFWEHLQMSLPMVMNLGVSGVPFAGPDVGGFAHDTSAELLVRWTQVGAFTPYFRNHSAMGTVYQEPWQFGEDNEAIMKKYIQMRYKWMPQLYSLFYQAIVTGLPVMRPLFMEYPEDQKTYNINDQFMIGDNVVIAPILAPSVTDRAVYLPSGKWVDHETGFQYEGERSHLIHAELDRMPIFIKQGTAIMQGEWTSNEDKNPHHVQMEVYAGLNGETYNFTYYDDDGETFGFENGAFMELSIEVKSTNNAVVVTVLDQSGDYKPAYGKIHVNVHGLHGGQDVILNNNDNTAISLVK</sequence>
<dbReference type="SUPFAM" id="SSF51011">
    <property type="entry name" value="Glycosyl hydrolase domain"/>
    <property type="match status" value="1"/>
</dbReference>
<dbReference type="Pfam" id="PF01055">
    <property type="entry name" value="Glyco_hydro_31_2nd"/>
    <property type="match status" value="1"/>
</dbReference>
<feature type="domain" description="DUF5110" evidence="7">
    <location>
        <begin position="692"/>
        <end position="760"/>
    </location>
</feature>
<proteinExistence type="inferred from homology"/>
<evidence type="ECO:0000313" key="9">
    <source>
        <dbReference type="EMBL" id="SDQ23336.1"/>
    </source>
</evidence>
<protein>
    <submittedName>
        <fullName evidence="9">Alpha-glucosidase</fullName>
    </submittedName>
</protein>
<dbReference type="PANTHER" id="PTHR22762:SF166">
    <property type="entry name" value="ALPHA-GLUCOSIDASE"/>
    <property type="match status" value="1"/>
</dbReference>
<dbReference type="Gene3D" id="2.60.40.1180">
    <property type="entry name" value="Golgi alpha-mannosidase II"/>
    <property type="match status" value="2"/>
</dbReference>
<dbReference type="STRING" id="553311.SAMN05216231_1068"/>
<dbReference type="RefSeq" id="WP_092491893.1">
    <property type="nucleotide sequence ID" value="NZ_FNKD01000001.1"/>
</dbReference>
<dbReference type="Gene3D" id="3.20.20.80">
    <property type="entry name" value="Glycosidases"/>
    <property type="match status" value="2"/>
</dbReference>
<dbReference type="SUPFAM" id="SSF51445">
    <property type="entry name" value="(Trans)glycosidases"/>
    <property type="match status" value="1"/>
</dbReference>
<dbReference type="PANTHER" id="PTHR22762">
    <property type="entry name" value="ALPHA-GLUCOSIDASE"/>
    <property type="match status" value="1"/>
</dbReference>
<dbReference type="InterPro" id="IPR017853">
    <property type="entry name" value="GH"/>
</dbReference>
<feature type="domain" description="Glycoside hydrolase family 31 TIM barrel" evidence="5">
    <location>
        <begin position="255"/>
        <end position="580"/>
    </location>
</feature>
<name>A0A1H0Z8B2_9BACI</name>
<dbReference type="InterPro" id="IPR030458">
    <property type="entry name" value="Glyco_hydro_31_AS"/>
</dbReference>
<dbReference type="InterPro" id="IPR000322">
    <property type="entry name" value="Glyco_hydro_31_TIM"/>
</dbReference>
<dbReference type="AlphaFoldDB" id="A0A1H0Z8B2"/>
<dbReference type="Pfam" id="PF17137">
    <property type="entry name" value="DUF5110"/>
    <property type="match status" value="1"/>
</dbReference>
<dbReference type="GO" id="GO:0090599">
    <property type="term" value="F:alpha-glucosidase activity"/>
    <property type="evidence" value="ECO:0007669"/>
    <property type="project" value="UniProtKB-ARBA"/>
</dbReference>
<reference evidence="9 10" key="1">
    <citation type="submission" date="2016-10" db="EMBL/GenBank/DDBJ databases">
        <authorList>
            <person name="de Groot N.N."/>
        </authorList>
    </citation>
    <scope>NUCLEOTIDE SEQUENCE [LARGE SCALE GENOMIC DNA]</scope>
    <source>
        <strain evidence="9 10">CGMCC 1.10449</strain>
    </source>
</reference>
<evidence type="ECO:0000256" key="2">
    <source>
        <dbReference type="ARBA" id="ARBA00022801"/>
    </source>
</evidence>
<evidence type="ECO:0000313" key="10">
    <source>
        <dbReference type="Proteomes" id="UP000199444"/>
    </source>
</evidence>
<evidence type="ECO:0000259" key="7">
    <source>
        <dbReference type="Pfam" id="PF17137"/>
    </source>
</evidence>
<evidence type="ECO:0000256" key="4">
    <source>
        <dbReference type="RuleBase" id="RU361185"/>
    </source>
</evidence>
<keyword evidence="2 4" id="KW-0378">Hydrolase</keyword>
<dbReference type="EMBL" id="FNKD01000001">
    <property type="protein sequence ID" value="SDQ23336.1"/>
    <property type="molecule type" value="Genomic_DNA"/>
</dbReference>
<dbReference type="Pfam" id="PF13802">
    <property type="entry name" value="Gal_mutarotas_2"/>
    <property type="match status" value="1"/>
</dbReference>
<keyword evidence="3 4" id="KW-0326">Glycosidase</keyword>
<dbReference type="CDD" id="cd06604">
    <property type="entry name" value="GH31_glucosidase_II_MalA"/>
    <property type="match status" value="1"/>
</dbReference>
<organism evidence="9 10">
    <name type="scientific">Virgibacillus salinus</name>
    <dbReference type="NCBI Taxonomy" id="553311"/>
    <lineage>
        <taxon>Bacteria</taxon>
        <taxon>Bacillati</taxon>
        <taxon>Bacillota</taxon>
        <taxon>Bacilli</taxon>
        <taxon>Bacillales</taxon>
        <taxon>Bacillaceae</taxon>
        <taxon>Virgibacillus</taxon>
    </lineage>
</organism>
<evidence type="ECO:0000256" key="3">
    <source>
        <dbReference type="ARBA" id="ARBA00023295"/>
    </source>
</evidence>
<dbReference type="GO" id="GO:0005975">
    <property type="term" value="P:carbohydrate metabolic process"/>
    <property type="evidence" value="ECO:0007669"/>
    <property type="project" value="InterPro"/>
</dbReference>
<dbReference type="InterPro" id="IPR011013">
    <property type="entry name" value="Gal_mutarotase_sf_dom"/>
</dbReference>
<dbReference type="PROSITE" id="PS00129">
    <property type="entry name" value="GLYCOSYL_HYDROL_F31_1"/>
    <property type="match status" value="1"/>
</dbReference>
<dbReference type="Gene3D" id="2.60.40.1760">
    <property type="entry name" value="glycosyl hydrolase (family 31)"/>
    <property type="match status" value="1"/>
</dbReference>
<evidence type="ECO:0000259" key="6">
    <source>
        <dbReference type="Pfam" id="PF13802"/>
    </source>
</evidence>
<gene>
    <name evidence="9" type="ORF">SAMN05216231_1068</name>
</gene>
<dbReference type="GO" id="GO:0030246">
    <property type="term" value="F:carbohydrate binding"/>
    <property type="evidence" value="ECO:0007669"/>
    <property type="project" value="InterPro"/>
</dbReference>
<evidence type="ECO:0000256" key="1">
    <source>
        <dbReference type="ARBA" id="ARBA00007806"/>
    </source>
</evidence>
<dbReference type="CDD" id="cd14752">
    <property type="entry name" value="GH31_N"/>
    <property type="match status" value="1"/>
</dbReference>